<protein>
    <submittedName>
        <fullName evidence="5">tRNA guanosine(34) transglycosylase Tgt</fullName>
        <ecNumber evidence="5">2.4.2.29</ecNumber>
    </submittedName>
</protein>
<feature type="domain" description="tRNA-guanine(15) transglycosylase-like" evidence="4">
    <location>
        <begin position="20"/>
        <end position="374"/>
    </location>
</feature>
<dbReference type="InterPro" id="IPR036511">
    <property type="entry name" value="TGT-like_sf"/>
</dbReference>
<dbReference type="NCBIfam" id="TIGR00449">
    <property type="entry name" value="tgt_general"/>
    <property type="match status" value="1"/>
</dbReference>
<dbReference type="EC" id="2.4.2.29" evidence="5"/>
<keyword evidence="1 5" id="KW-0328">Glycosyltransferase</keyword>
<gene>
    <name evidence="5" type="primary">tgt</name>
    <name evidence="5" type="ORF">IPJ89_00730</name>
</gene>
<dbReference type="GO" id="GO:0008616">
    <property type="term" value="P:tRNA queuosine(34) biosynthetic process"/>
    <property type="evidence" value="ECO:0007669"/>
    <property type="project" value="TreeGrafter"/>
</dbReference>
<dbReference type="Gene3D" id="3.20.20.105">
    <property type="entry name" value="Queuine tRNA-ribosyltransferase-like"/>
    <property type="match status" value="1"/>
</dbReference>
<sequence>MASKRKSEVFGITHRDKKSLARAGELNTAHGRILTPFFMPVATKGSVKHLSLDEVEAFGVRCMISNSFIFYLRPGLETIQHAHGLHQFMGWKHGLFTDSGGFQILDDTFLHSRSEEGVILNNPFNNNTRELYTPEKAMQVQNTLGSDVAMVLDDVPKFGTSKPFITETLARTLKWAKRCKAAHDNDKQLVFGISQGGTYVDLRRKGIAALNKLNFDGMALGGMAIGEPKETMQKVIDAIREEIPENKPVYVMGLGSPEDIIKAIHSGIDIFDSCFPSRIARHGTAMTWSGRVSIENLKYQHDFSRLDEHCDCRVCKEHTKAYIHHLCKNREETGFRLVTFHNIYFVQKLIEKSRQAICEGTFAAFAKQFLKRYQQTPMK</sequence>
<dbReference type="NCBIfam" id="TIGR00430">
    <property type="entry name" value="Q_tRNA_tgt"/>
    <property type="match status" value="1"/>
</dbReference>
<accession>A0A7T9DK09</accession>
<dbReference type="PANTHER" id="PTHR46499">
    <property type="entry name" value="QUEUINE TRNA-RIBOSYLTRANSFERASE"/>
    <property type="match status" value="1"/>
</dbReference>
<proteinExistence type="inferred from homology"/>
<evidence type="ECO:0000256" key="2">
    <source>
        <dbReference type="ARBA" id="ARBA00022679"/>
    </source>
</evidence>
<reference evidence="5" key="1">
    <citation type="submission" date="2020-11" db="EMBL/GenBank/DDBJ databases">
        <title>Connecting structure to function with the recovery of over 1000 high-quality activated sludge metagenome-assembled genomes encoding full-length rRNA genes using long-read sequencing.</title>
        <authorList>
            <person name="Singleton C.M."/>
            <person name="Petriglieri F."/>
            <person name="Kristensen J.M."/>
            <person name="Kirkegaard R.H."/>
            <person name="Michaelsen T.Y."/>
            <person name="Andersen M.H."/>
            <person name="Karst S.M."/>
            <person name="Dueholm M.S."/>
            <person name="Nielsen P.H."/>
            <person name="Albertsen M."/>
        </authorList>
    </citation>
    <scope>NUCLEOTIDE SEQUENCE</scope>
    <source>
        <strain evidence="5">Fred_18-Q3-R57-64_BAT3C.431</strain>
    </source>
</reference>
<dbReference type="Pfam" id="PF01702">
    <property type="entry name" value="TGT"/>
    <property type="match status" value="1"/>
</dbReference>
<dbReference type="PANTHER" id="PTHR46499:SF1">
    <property type="entry name" value="QUEUINE TRNA-RIBOSYLTRANSFERASE"/>
    <property type="match status" value="1"/>
</dbReference>
<organism evidence="5">
    <name type="scientific">Candidatus Iainarchaeum sp</name>
    <dbReference type="NCBI Taxonomy" id="3101447"/>
    <lineage>
        <taxon>Archaea</taxon>
        <taxon>Candidatus Iainarchaeota</taxon>
        <taxon>Candidatus Iainarchaeia</taxon>
        <taxon>Candidatus Iainarchaeales</taxon>
        <taxon>Candidatus Iainarchaeaceae</taxon>
        <taxon>Candidatus Iainarchaeum</taxon>
    </lineage>
</organism>
<dbReference type="EMBL" id="CP064981">
    <property type="protein sequence ID" value="QQR92754.1"/>
    <property type="molecule type" value="Genomic_DNA"/>
</dbReference>
<evidence type="ECO:0000256" key="1">
    <source>
        <dbReference type="ARBA" id="ARBA00022676"/>
    </source>
</evidence>
<dbReference type="InterPro" id="IPR004803">
    <property type="entry name" value="TGT"/>
</dbReference>
<dbReference type="AlphaFoldDB" id="A0A7T9DK09"/>
<dbReference type="SUPFAM" id="SSF51713">
    <property type="entry name" value="tRNA-guanine transglycosylase"/>
    <property type="match status" value="1"/>
</dbReference>
<dbReference type="HAMAP" id="MF_00168">
    <property type="entry name" value="Q_tRNA_Tgt"/>
    <property type="match status" value="1"/>
</dbReference>
<dbReference type="InterPro" id="IPR050076">
    <property type="entry name" value="ArchSynthase1/Queuine_TRR"/>
</dbReference>
<dbReference type="GO" id="GO:0008479">
    <property type="term" value="F:tRNA-guanosine(34) queuine transglycosylase activity"/>
    <property type="evidence" value="ECO:0007669"/>
    <property type="project" value="InterPro"/>
</dbReference>
<name>A0A7T9DK09_9ARCH</name>
<dbReference type="Proteomes" id="UP000596004">
    <property type="component" value="Chromosome"/>
</dbReference>
<evidence type="ECO:0000313" key="5">
    <source>
        <dbReference type="EMBL" id="QQR92754.1"/>
    </source>
</evidence>
<evidence type="ECO:0000256" key="3">
    <source>
        <dbReference type="ARBA" id="ARBA00022694"/>
    </source>
</evidence>
<dbReference type="GO" id="GO:0005829">
    <property type="term" value="C:cytosol"/>
    <property type="evidence" value="ECO:0007669"/>
    <property type="project" value="TreeGrafter"/>
</dbReference>
<keyword evidence="2 5" id="KW-0808">Transferase</keyword>
<keyword evidence="3" id="KW-0819">tRNA processing</keyword>
<dbReference type="InterPro" id="IPR002616">
    <property type="entry name" value="tRNA_ribo_trans-like"/>
</dbReference>
<evidence type="ECO:0000259" key="4">
    <source>
        <dbReference type="Pfam" id="PF01702"/>
    </source>
</evidence>